<feature type="transmembrane region" description="Helical" evidence="8">
    <location>
        <begin position="71"/>
        <end position="89"/>
    </location>
</feature>
<dbReference type="GO" id="GO:0004252">
    <property type="term" value="F:serine-type endopeptidase activity"/>
    <property type="evidence" value="ECO:0007669"/>
    <property type="project" value="UniProtKB-UniRule"/>
</dbReference>
<feature type="transmembrane region" description="Helical" evidence="8">
    <location>
        <begin position="184"/>
        <end position="209"/>
    </location>
</feature>
<keyword evidence="5 8" id="KW-0472">Membrane</keyword>
<dbReference type="EMBL" id="JBJKFK010001891">
    <property type="protein sequence ID" value="KAL3312044.1"/>
    <property type="molecule type" value="Genomic_DNA"/>
</dbReference>
<dbReference type="Proteomes" id="UP001626550">
    <property type="component" value="Unassembled WGS sequence"/>
</dbReference>
<keyword evidence="4 8" id="KW-1133">Transmembrane helix</keyword>
<evidence type="ECO:0000256" key="8">
    <source>
        <dbReference type="SAM" id="Phobius"/>
    </source>
</evidence>
<feature type="non-terminal residue" evidence="10">
    <location>
        <position position="1"/>
    </location>
</feature>
<reference evidence="10 11" key="1">
    <citation type="submission" date="2024-11" db="EMBL/GenBank/DDBJ databases">
        <title>Adaptive evolution of stress response genes in parasites aligns with host niche diversity.</title>
        <authorList>
            <person name="Hahn C."/>
            <person name="Resl P."/>
        </authorList>
    </citation>
    <scope>NUCLEOTIDE SEQUENCE [LARGE SCALE GENOMIC DNA]</scope>
    <source>
        <strain evidence="10">EGGRZ-B1_66</strain>
        <tissue evidence="10">Body</tissue>
    </source>
</reference>
<dbReference type="SUPFAM" id="SSF144091">
    <property type="entry name" value="Rhomboid-like"/>
    <property type="match status" value="1"/>
</dbReference>
<proteinExistence type="inferred from homology"/>
<evidence type="ECO:0000256" key="3">
    <source>
        <dbReference type="ARBA" id="ARBA00022692"/>
    </source>
</evidence>
<dbReference type="InterPro" id="IPR022764">
    <property type="entry name" value="Peptidase_S54_rhomboid_dom"/>
</dbReference>
<evidence type="ECO:0000256" key="2">
    <source>
        <dbReference type="ARBA" id="ARBA00009045"/>
    </source>
</evidence>
<feature type="transmembrane region" description="Helical" evidence="8">
    <location>
        <begin position="290"/>
        <end position="311"/>
    </location>
</feature>
<feature type="active site" evidence="7">
    <location>
        <position position="263"/>
    </location>
</feature>
<dbReference type="InterPro" id="IPR017213">
    <property type="entry name" value="Peptidase_S54_rhomboid_met"/>
</dbReference>
<dbReference type="Gene3D" id="1.20.1540.10">
    <property type="entry name" value="Rhomboid-like"/>
    <property type="match status" value="1"/>
</dbReference>
<evidence type="ECO:0000259" key="9">
    <source>
        <dbReference type="Pfam" id="PF01694"/>
    </source>
</evidence>
<name>A0ABD2PX91_9PLAT</name>
<feature type="transmembrane region" description="Helical" evidence="8">
    <location>
        <begin position="260"/>
        <end position="278"/>
    </location>
</feature>
<organism evidence="10 11">
    <name type="scientific">Cichlidogyrus casuarinus</name>
    <dbReference type="NCBI Taxonomy" id="1844966"/>
    <lineage>
        <taxon>Eukaryota</taxon>
        <taxon>Metazoa</taxon>
        <taxon>Spiralia</taxon>
        <taxon>Lophotrochozoa</taxon>
        <taxon>Platyhelminthes</taxon>
        <taxon>Monogenea</taxon>
        <taxon>Monopisthocotylea</taxon>
        <taxon>Dactylogyridea</taxon>
        <taxon>Ancyrocephalidae</taxon>
        <taxon>Cichlidogyrus</taxon>
    </lineage>
</organism>
<evidence type="ECO:0000256" key="5">
    <source>
        <dbReference type="ARBA" id="ARBA00023136"/>
    </source>
</evidence>
<dbReference type="PIRSF" id="PIRSF037470">
    <property type="entry name" value="Rhomboid"/>
    <property type="match status" value="1"/>
</dbReference>
<feature type="domain" description="Peptidase S54 rhomboid" evidence="9">
    <location>
        <begin position="123"/>
        <end position="279"/>
    </location>
</feature>
<evidence type="ECO:0000313" key="11">
    <source>
        <dbReference type="Proteomes" id="UP001626550"/>
    </source>
</evidence>
<keyword evidence="3 8" id="KW-0812">Transmembrane</keyword>
<feature type="transmembrane region" description="Helical" evidence="8">
    <location>
        <begin position="160"/>
        <end position="178"/>
    </location>
</feature>
<sequence>LQKEDIGFVKILAAKNKTLNRAVFAIAPNLARHNQKKIIEEKAPDVPDTLNWGEEDIPDFVSAYNCRPPPIFIPIITAVEISVFIYYAVVLSQDNDPMNDVTALTGGVDRKGPLIYLPRKRYQAWRFLSYMLVHQGYYHIAFNCIVQLLLGILLEIIHKFWRVGIVYILGVIAGSLAQSVSDPFIALVGASGGVYALMGAHFASIMMNWGSMQKGWRDSPVNFLVSGVFQLLIMSLLVGGDFGMAVYTRYWLKKESQVGYVAHLGGFIAGILVGVPVLRNLEILKWEKVCFFICIILYIVFMIIGIVFNIYCLKTPGLCMSLVYED</sequence>
<feature type="active site" description="Nucleophile" evidence="7">
    <location>
        <position position="191"/>
    </location>
</feature>
<gene>
    <name evidence="10" type="ORF">Ciccas_009369</name>
</gene>
<evidence type="ECO:0000256" key="7">
    <source>
        <dbReference type="PIRSR" id="PIRSR037470-50"/>
    </source>
</evidence>
<evidence type="ECO:0000256" key="4">
    <source>
        <dbReference type="ARBA" id="ARBA00022989"/>
    </source>
</evidence>
<dbReference type="GO" id="GO:0016020">
    <property type="term" value="C:membrane"/>
    <property type="evidence" value="ECO:0007669"/>
    <property type="project" value="UniProtKB-SubCell"/>
</dbReference>
<feature type="transmembrane region" description="Helical" evidence="8">
    <location>
        <begin position="136"/>
        <end position="153"/>
    </location>
</feature>
<dbReference type="PANTHER" id="PTHR45840">
    <property type="entry name" value="RHOMBOID-RELATED PROTEIN"/>
    <property type="match status" value="1"/>
</dbReference>
<keyword evidence="11" id="KW-1185">Reference proteome</keyword>
<dbReference type="InterPro" id="IPR051739">
    <property type="entry name" value="Rhomboid_IM_Serine_Proteases"/>
</dbReference>
<comment type="subcellular location">
    <subcellularLocation>
        <location evidence="1">Membrane</location>
        <topology evidence="1">Multi-pass membrane protein</topology>
    </subcellularLocation>
</comment>
<accession>A0ABD2PX91</accession>
<evidence type="ECO:0000256" key="6">
    <source>
        <dbReference type="PIRNR" id="PIRNR037470"/>
    </source>
</evidence>
<comment type="caution">
    <text evidence="10">The sequence shown here is derived from an EMBL/GenBank/DDBJ whole genome shotgun (WGS) entry which is preliminary data.</text>
</comment>
<comment type="similarity">
    <text evidence="2 6">Belongs to the peptidase S54 family.</text>
</comment>
<dbReference type="AlphaFoldDB" id="A0ABD2PX91"/>
<protein>
    <recommendedName>
        <fullName evidence="9">Peptidase S54 rhomboid domain-containing protein</fullName>
    </recommendedName>
</protein>
<dbReference type="InterPro" id="IPR035952">
    <property type="entry name" value="Rhomboid-like_sf"/>
</dbReference>
<dbReference type="PANTHER" id="PTHR45840:SF2">
    <property type="entry name" value="PROTEIN RHOMBOID-RELATED"/>
    <property type="match status" value="1"/>
</dbReference>
<feature type="transmembrane region" description="Helical" evidence="8">
    <location>
        <begin position="221"/>
        <end position="240"/>
    </location>
</feature>
<evidence type="ECO:0000256" key="1">
    <source>
        <dbReference type="ARBA" id="ARBA00004141"/>
    </source>
</evidence>
<evidence type="ECO:0000313" key="10">
    <source>
        <dbReference type="EMBL" id="KAL3312044.1"/>
    </source>
</evidence>
<dbReference type="Pfam" id="PF01694">
    <property type="entry name" value="Rhomboid"/>
    <property type="match status" value="1"/>
</dbReference>